<comment type="caution">
    <text evidence="3">The sequence shown here is derived from an EMBL/GenBank/DDBJ whole genome shotgun (WGS) entry which is preliminary data.</text>
</comment>
<dbReference type="EMBL" id="SNRW01004983">
    <property type="protein sequence ID" value="KAA6386047.1"/>
    <property type="molecule type" value="Genomic_DNA"/>
</dbReference>
<name>A0A5J4VTZ2_9EUKA</name>
<dbReference type="AlphaFoldDB" id="A0A5J4VTZ2"/>
<feature type="region of interest" description="Disordered" evidence="1">
    <location>
        <begin position="196"/>
        <end position="248"/>
    </location>
</feature>
<feature type="region of interest" description="Disordered" evidence="1">
    <location>
        <begin position="143"/>
        <end position="167"/>
    </location>
</feature>
<feature type="compositionally biased region" description="Basic and acidic residues" evidence="1">
    <location>
        <begin position="196"/>
        <end position="209"/>
    </location>
</feature>
<evidence type="ECO:0000313" key="4">
    <source>
        <dbReference type="Proteomes" id="UP000324800"/>
    </source>
</evidence>
<accession>A0A5J4VTZ2</accession>
<dbReference type="Pfam" id="PF17747">
    <property type="entry name" value="VID27_PH"/>
    <property type="match status" value="1"/>
</dbReference>
<dbReference type="Proteomes" id="UP000324800">
    <property type="component" value="Unassembled WGS sequence"/>
</dbReference>
<protein>
    <recommendedName>
        <fullName evidence="2">Vid27 PH-like domain-containing protein</fullName>
    </recommendedName>
</protein>
<feature type="non-terminal residue" evidence="3">
    <location>
        <position position="283"/>
    </location>
</feature>
<gene>
    <name evidence="3" type="ORF">EZS28_018426</name>
</gene>
<dbReference type="InterPro" id="IPR040768">
    <property type="entry name" value="Vid27_PH"/>
</dbReference>
<evidence type="ECO:0000313" key="3">
    <source>
        <dbReference type="EMBL" id="KAA6386047.1"/>
    </source>
</evidence>
<feature type="compositionally biased region" description="Acidic residues" evidence="1">
    <location>
        <begin position="210"/>
        <end position="220"/>
    </location>
</feature>
<evidence type="ECO:0000256" key="1">
    <source>
        <dbReference type="SAM" id="MobiDB-lite"/>
    </source>
</evidence>
<sequence length="283" mass="32496">MEDQKKVIEIDAELFTLNVLSGKFEIVDAEARLGICTSGSVGAEHVFKYSLVIHDKKGKLLLQQKINSELHLYFNTKEKSLIWAVPFEDTVLTMSASIKEPADGTGGESSFDLLRREFTIRLWETNNQLPFDKFEDADYIIKSSQDPPVSQEKEKDEDDFDFEGRNDELEKSELRKKELKQLKRRQYYLRSTYELQDKEEEKEKEKDNKEDDNEDDEEEEEKKGGIRVSQIGSISSPIKKRSKNDPNKLLIVGQRVPRSFVVKQSGQLDIFSTASGMDQAEGA</sequence>
<reference evidence="3 4" key="1">
    <citation type="submission" date="2019-03" db="EMBL/GenBank/DDBJ databases">
        <title>Single cell metagenomics reveals metabolic interactions within the superorganism composed of flagellate Streblomastix strix and complex community of Bacteroidetes bacteria on its surface.</title>
        <authorList>
            <person name="Treitli S.C."/>
            <person name="Kolisko M."/>
            <person name="Husnik F."/>
            <person name="Keeling P."/>
            <person name="Hampl V."/>
        </authorList>
    </citation>
    <scope>NUCLEOTIDE SEQUENCE [LARGE SCALE GENOMIC DNA]</scope>
    <source>
        <strain evidence="3">ST1C</strain>
    </source>
</reference>
<evidence type="ECO:0000259" key="2">
    <source>
        <dbReference type="Pfam" id="PF17747"/>
    </source>
</evidence>
<proteinExistence type="predicted"/>
<feature type="domain" description="Vid27 PH-like" evidence="2">
    <location>
        <begin position="7"/>
        <end position="88"/>
    </location>
</feature>
<organism evidence="3 4">
    <name type="scientific">Streblomastix strix</name>
    <dbReference type="NCBI Taxonomy" id="222440"/>
    <lineage>
        <taxon>Eukaryota</taxon>
        <taxon>Metamonada</taxon>
        <taxon>Preaxostyla</taxon>
        <taxon>Oxymonadida</taxon>
        <taxon>Streblomastigidae</taxon>
        <taxon>Streblomastix</taxon>
    </lineage>
</organism>